<dbReference type="GO" id="GO:0005634">
    <property type="term" value="C:nucleus"/>
    <property type="evidence" value="ECO:0007669"/>
    <property type="project" value="UniProtKB-SubCell"/>
</dbReference>
<dbReference type="InterPro" id="IPR011333">
    <property type="entry name" value="SKP1/BTB/POZ_sf"/>
</dbReference>
<dbReference type="InterPro" id="IPR051095">
    <property type="entry name" value="Dros_DevTransReg"/>
</dbReference>
<protein>
    <recommendedName>
        <fullName evidence="4">BTB domain-containing protein</fullName>
    </recommendedName>
</protein>
<evidence type="ECO:0000259" key="4">
    <source>
        <dbReference type="PROSITE" id="PS50097"/>
    </source>
</evidence>
<dbReference type="SUPFAM" id="SSF54695">
    <property type="entry name" value="POZ domain"/>
    <property type="match status" value="1"/>
</dbReference>
<feature type="compositionally biased region" description="Basic and acidic residues" evidence="3">
    <location>
        <begin position="259"/>
        <end position="277"/>
    </location>
</feature>
<dbReference type="SMART" id="SM00225">
    <property type="entry name" value="BTB"/>
    <property type="match status" value="1"/>
</dbReference>
<dbReference type="PANTHER" id="PTHR23110:SF102">
    <property type="entry name" value="PIPSQUEAK, ISOFORM O"/>
    <property type="match status" value="1"/>
</dbReference>
<dbReference type="InterPro" id="IPR000210">
    <property type="entry name" value="BTB/POZ_dom"/>
</dbReference>
<evidence type="ECO:0000256" key="2">
    <source>
        <dbReference type="ARBA" id="ARBA00023242"/>
    </source>
</evidence>
<dbReference type="PROSITE" id="PS50097">
    <property type="entry name" value="BTB"/>
    <property type="match status" value="1"/>
</dbReference>
<feature type="region of interest" description="Disordered" evidence="3">
    <location>
        <begin position="618"/>
        <end position="637"/>
    </location>
</feature>
<accession>A0ABD0S5K2</accession>
<reference evidence="5 6" key="1">
    <citation type="submission" date="2024-06" db="EMBL/GenBank/DDBJ databases">
        <title>A chromosome-level genome assembly of beet webworm, Loxostege sticticalis.</title>
        <authorList>
            <person name="Zhang Y."/>
        </authorList>
    </citation>
    <scope>NUCLEOTIDE SEQUENCE [LARGE SCALE GENOMIC DNA]</scope>
    <source>
        <strain evidence="5">AQ028</strain>
        <tissue evidence="5">Male pupae</tissue>
    </source>
</reference>
<dbReference type="InterPro" id="IPR009057">
    <property type="entry name" value="Homeodomain-like_sf"/>
</dbReference>
<comment type="caution">
    <text evidence="5">The sequence shown here is derived from an EMBL/GenBank/DDBJ whole genome shotgun (WGS) entry which is preliminary data.</text>
</comment>
<organism evidence="5 6">
    <name type="scientific">Loxostege sticticalis</name>
    <name type="common">Beet webworm moth</name>
    <dbReference type="NCBI Taxonomy" id="481309"/>
    <lineage>
        <taxon>Eukaryota</taxon>
        <taxon>Metazoa</taxon>
        <taxon>Ecdysozoa</taxon>
        <taxon>Arthropoda</taxon>
        <taxon>Hexapoda</taxon>
        <taxon>Insecta</taxon>
        <taxon>Pterygota</taxon>
        <taxon>Neoptera</taxon>
        <taxon>Endopterygota</taxon>
        <taxon>Lepidoptera</taxon>
        <taxon>Glossata</taxon>
        <taxon>Ditrysia</taxon>
        <taxon>Pyraloidea</taxon>
        <taxon>Crambidae</taxon>
        <taxon>Pyraustinae</taxon>
        <taxon>Loxostege</taxon>
    </lineage>
</organism>
<feature type="compositionally biased region" description="Low complexity" evidence="3">
    <location>
        <begin position="339"/>
        <end position="356"/>
    </location>
</feature>
<dbReference type="PANTHER" id="PTHR23110">
    <property type="entry name" value="BTB DOMAIN TRANSCRIPTION FACTOR"/>
    <property type="match status" value="1"/>
</dbReference>
<dbReference type="Proteomes" id="UP001549921">
    <property type="component" value="Unassembled WGS sequence"/>
</dbReference>
<dbReference type="Gene3D" id="3.30.710.10">
    <property type="entry name" value="Potassium Channel Kv1.1, Chain A"/>
    <property type="match status" value="1"/>
</dbReference>
<evidence type="ECO:0000313" key="6">
    <source>
        <dbReference type="Proteomes" id="UP001549921"/>
    </source>
</evidence>
<dbReference type="Pfam" id="PF00651">
    <property type="entry name" value="BTB"/>
    <property type="match status" value="1"/>
</dbReference>
<sequence length="755" mass="82643">MKMLPQQYCLRWKHHHSNVQNMFAQLLEKERFCDVTLYCSPSFATQVPNKDTVEPHHIRGVSLRAHRVVLAACSELLGALLGAHEAQGEPVLVIDGAEPRHLRALLDYMYTGEMNVHHSQLASLLKTAEELRIKGLTDIRWNNKDEPPDCETGVVTAVPTQMKSDPKQATEKQQTPEKQPSPKPKSPKHSPVKSPKHAVLDIKAEMEELDIKPEKFTVNGGPPPLIKLPTKEKHSPPKREYSDSETPSPKRQRLASGTEHTDDESASHSLPERDSDWQHGNLDITAERVVGWGGGESGDWSRDPSDDEWADAPADIGSFLHTRLRVDGDNSADEESNDSAGGARSVSSLAASSSSAPDGKPDMAFLQQTTKPTVGPKSGPTDPRFTDVVKLTDYLQHGRRPQFWEEHYVKRVMEAVRMKELEMKQAAEILGVSYGTLYGRYRDVYGCINRPYRTARDFWQAKGPSEVLERLQRGDISVEAASLALGVSVNNLAAYMADFPQPHHEKAKGPSEVLERLQRGDISVEAASLALGVSVNNLAAYMADFPQPHHEKAKGPSEVLERLQRGDISVEAASLALGVSVNNLAAYMADFPQPHHEKEFEPIPIEIDPSLKMRPRTYSAGQAAKPPPRKLPDKSFPAKPMDSTLVAGEPFRKITPAGPAAATAEKQPKKIMIASLIDEDPIPATVITTTEAKVLTNVTTPTTAGSGKWPTIRVASLESLGGSAAPASPSALMRTRPDLTIVAAKRADTDSAETN</sequence>
<feature type="domain" description="BTB" evidence="4">
    <location>
        <begin position="33"/>
        <end position="118"/>
    </location>
</feature>
<feature type="region of interest" description="Disordered" evidence="3">
    <location>
        <begin position="140"/>
        <end position="196"/>
    </location>
</feature>
<proteinExistence type="predicted"/>
<feature type="region of interest" description="Disordered" evidence="3">
    <location>
        <begin position="328"/>
        <end position="364"/>
    </location>
</feature>
<feature type="region of interest" description="Disordered" evidence="3">
    <location>
        <begin position="211"/>
        <end position="312"/>
    </location>
</feature>
<evidence type="ECO:0000313" key="5">
    <source>
        <dbReference type="EMBL" id="KAL0808559.1"/>
    </source>
</evidence>
<dbReference type="AlphaFoldDB" id="A0ABD0S5K2"/>
<dbReference type="CDD" id="cd18315">
    <property type="entry name" value="BTB_POZ_BAB-like"/>
    <property type="match status" value="1"/>
</dbReference>
<feature type="compositionally biased region" description="Basic and acidic residues" evidence="3">
    <location>
        <begin position="229"/>
        <end position="242"/>
    </location>
</feature>
<feature type="compositionally biased region" description="Basic residues" evidence="3">
    <location>
        <begin position="185"/>
        <end position="196"/>
    </location>
</feature>
<dbReference type="EMBL" id="JBEDNZ010000031">
    <property type="protein sequence ID" value="KAL0808559.1"/>
    <property type="molecule type" value="Genomic_DNA"/>
</dbReference>
<comment type="subcellular location">
    <subcellularLocation>
        <location evidence="1">Nucleus</location>
    </subcellularLocation>
</comment>
<evidence type="ECO:0000256" key="1">
    <source>
        <dbReference type="ARBA" id="ARBA00004123"/>
    </source>
</evidence>
<name>A0ABD0S5K2_LOXSC</name>
<gene>
    <name evidence="5" type="ORF">ABMA28_013003</name>
</gene>
<evidence type="ECO:0000256" key="3">
    <source>
        <dbReference type="SAM" id="MobiDB-lite"/>
    </source>
</evidence>
<dbReference type="SUPFAM" id="SSF46689">
    <property type="entry name" value="Homeodomain-like"/>
    <property type="match status" value="1"/>
</dbReference>
<keyword evidence="2" id="KW-0539">Nucleus</keyword>